<evidence type="ECO:0000256" key="4">
    <source>
        <dbReference type="ARBA" id="ARBA00023015"/>
    </source>
</evidence>
<organism evidence="9 10">
    <name type="scientific">Thomasclavelia spiroformis</name>
    <dbReference type="NCBI Taxonomy" id="29348"/>
    <lineage>
        <taxon>Bacteria</taxon>
        <taxon>Bacillati</taxon>
        <taxon>Bacillota</taxon>
        <taxon>Erysipelotrichia</taxon>
        <taxon>Erysipelotrichales</taxon>
        <taxon>Coprobacillaceae</taxon>
        <taxon>Thomasclavelia</taxon>
    </lineage>
</organism>
<dbReference type="InterPro" id="IPR036388">
    <property type="entry name" value="WH-like_DNA-bd_sf"/>
</dbReference>
<proteinExistence type="inferred from homology"/>
<dbReference type="GO" id="GO:0008270">
    <property type="term" value="F:zinc ion binding"/>
    <property type="evidence" value="ECO:0007669"/>
    <property type="project" value="TreeGrafter"/>
</dbReference>
<evidence type="ECO:0000256" key="1">
    <source>
        <dbReference type="ARBA" id="ARBA00007957"/>
    </source>
</evidence>
<evidence type="ECO:0000256" key="8">
    <source>
        <dbReference type="PIRSR" id="PIRSR602481-2"/>
    </source>
</evidence>
<protein>
    <submittedName>
        <fullName evidence="9">Transcriptional repressor</fullName>
    </submittedName>
</protein>
<evidence type="ECO:0000256" key="5">
    <source>
        <dbReference type="ARBA" id="ARBA00023125"/>
    </source>
</evidence>
<dbReference type="PANTHER" id="PTHR33202:SF8">
    <property type="entry name" value="PEROXIDE-RESPONSIVE REPRESSOR PERR"/>
    <property type="match status" value="1"/>
</dbReference>
<feature type="binding site" evidence="8">
    <location>
        <position position="96"/>
    </location>
    <ligand>
        <name>Fe cation</name>
        <dbReference type="ChEBI" id="CHEBI:24875"/>
    </ligand>
</feature>
<dbReference type="AlphaFoldDB" id="A0A1Y4QBJ2"/>
<dbReference type="EMBL" id="NFLB01000003">
    <property type="protein sequence ID" value="OUQ05965.1"/>
    <property type="molecule type" value="Genomic_DNA"/>
</dbReference>
<dbReference type="Gene3D" id="1.10.10.10">
    <property type="entry name" value="Winged helix-like DNA-binding domain superfamily/Winged helix DNA-binding domain"/>
    <property type="match status" value="1"/>
</dbReference>
<keyword evidence="8" id="KW-0408">Iron</keyword>
<dbReference type="Pfam" id="PF01475">
    <property type="entry name" value="FUR"/>
    <property type="match status" value="1"/>
</dbReference>
<accession>A0A1Y4QBJ2</accession>
<name>A0A1Y4QBJ2_9FIRM</name>
<feature type="binding site" evidence="7">
    <location>
        <position position="121"/>
    </location>
    <ligand>
        <name>Zn(2+)</name>
        <dbReference type="ChEBI" id="CHEBI:29105"/>
    </ligand>
</feature>
<evidence type="ECO:0000256" key="7">
    <source>
        <dbReference type="PIRSR" id="PIRSR602481-1"/>
    </source>
</evidence>
<feature type="binding site" evidence="7">
    <location>
        <position position="86"/>
    </location>
    <ligand>
        <name>Zn(2+)</name>
        <dbReference type="ChEBI" id="CHEBI:29105"/>
    </ligand>
</feature>
<dbReference type="InterPro" id="IPR036390">
    <property type="entry name" value="WH_DNA-bd_sf"/>
</dbReference>
<evidence type="ECO:0000256" key="3">
    <source>
        <dbReference type="ARBA" id="ARBA00022833"/>
    </source>
</evidence>
<dbReference type="Gene3D" id="3.30.1490.190">
    <property type="match status" value="1"/>
</dbReference>
<dbReference type="CDD" id="cd07153">
    <property type="entry name" value="Fur_like"/>
    <property type="match status" value="1"/>
</dbReference>
<dbReference type="InterPro" id="IPR043135">
    <property type="entry name" value="Fur_C"/>
</dbReference>
<evidence type="ECO:0000256" key="2">
    <source>
        <dbReference type="ARBA" id="ARBA00022491"/>
    </source>
</evidence>
<comment type="similarity">
    <text evidence="1">Belongs to the Fur family.</text>
</comment>
<evidence type="ECO:0000313" key="9">
    <source>
        <dbReference type="EMBL" id="OUQ05965.1"/>
    </source>
</evidence>
<dbReference type="SUPFAM" id="SSF46785">
    <property type="entry name" value="Winged helix' DNA-binding domain"/>
    <property type="match status" value="1"/>
</dbReference>
<feature type="binding site" evidence="7">
    <location>
        <position position="124"/>
    </location>
    <ligand>
        <name>Zn(2+)</name>
        <dbReference type="ChEBI" id="CHEBI:29105"/>
    </ligand>
</feature>
<comment type="cofactor">
    <cofactor evidence="7">
        <name>Zn(2+)</name>
        <dbReference type="ChEBI" id="CHEBI:29105"/>
    </cofactor>
    <text evidence="7">Binds 1 zinc ion per subunit.</text>
</comment>
<dbReference type="PANTHER" id="PTHR33202">
    <property type="entry name" value="ZINC UPTAKE REGULATION PROTEIN"/>
    <property type="match status" value="1"/>
</dbReference>
<keyword evidence="7" id="KW-0479">Metal-binding</keyword>
<dbReference type="GO" id="GO:0000976">
    <property type="term" value="F:transcription cis-regulatory region binding"/>
    <property type="evidence" value="ECO:0007669"/>
    <property type="project" value="TreeGrafter"/>
</dbReference>
<dbReference type="Proteomes" id="UP000196258">
    <property type="component" value="Unassembled WGS sequence"/>
</dbReference>
<keyword evidence="2" id="KW-0678">Repressor</keyword>
<dbReference type="GO" id="GO:0045892">
    <property type="term" value="P:negative regulation of DNA-templated transcription"/>
    <property type="evidence" value="ECO:0007669"/>
    <property type="project" value="TreeGrafter"/>
</dbReference>
<feature type="binding site" evidence="7">
    <location>
        <position position="83"/>
    </location>
    <ligand>
        <name>Zn(2+)</name>
        <dbReference type="ChEBI" id="CHEBI:29105"/>
    </ligand>
</feature>
<keyword evidence="4" id="KW-0805">Transcription regulation</keyword>
<comment type="cofactor">
    <cofactor evidence="8">
        <name>Mn(2+)</name>
        <dbReference type="ChEBI" id="CHEBI:29035"/>
    </cofactor>
    <cofactor evidence="8">
        <name>Fe(2+)</name>
        <dbReference type="ChEBI" id="CHEBI:29033"/>
    </cofactor>
    <text evidence="8">Binds 1 Mn(2+) or Fe(2+) ion per subunit.</text>
</comment>
<gene>
    <name evidence="9" type="ORF">B5E91_03925</name>
</gene>
<dbReference type="InterPro" id="IPR002481">
    <property type="entry name" value="FUR"/>
</dbReference>
<reference evidence="10" key="1">
    <citation type="submission" date="2017-04" db="EMBL/GenBank/DDBJ databases">
        <title>Function of individual gut microbiota members based on whole genome sequencing of pure cultures obtained from chicken caecum.</title>
        <authorList>
            <person name="Medvecky M."/>
            <person name="Cejkova D."/>
            <person name="Polansky O."/>
            <person name="Karasova D."/>
            <person name="Kubasova T."/>
            <person name="Cizek A."/>
            <person name="Rychlik I."/>
        </authorList>
    </citation>
    <scope>NUCLEOTIDE SEQUENCE [LARGE SCALE GENOMIC DNA]</scope>
    <source>
        <strain evidence="10">An149</strain>
    </source>
</reference>
<keyword evidence="6" id="KW-0804">Transcription</keyword>
<sequence length="133" mass="15360">MTKITRYSKQRELIYQNLKARCDHPTAESIYSDLKVDNPGLSLGTVYRNLNFLVAANKIRKLDVGQSTVHFDADLSAHHHFICNRCQQVFDIAYSENISNEVQKQTEHKIEKVELVFSGVCKKCLEIQKMEEN</sequence>
<dbReference type="RefSeq" id="WP_087255212.1">
    <property type="nucleotide sequence ID" value="NZ_CAJFOD010000014.1"/>
</dbReference>
<evidence type="ECO:0000256" key="6">
    <source>
        <dbReference type="ARBA" id="ARBA00023163"/>
    </source>
</evidence>
<comment type="caution">
    <text evidence="9">The sequence shown here is derived from an EMBL/GenBank/DDBJ whole genome shotgun (WGS) entry which is preliminary data.</text>
</comment>
<evidence type="ECO:0000313" key="10">
    <source>
        <dbReference type="Proteomes" id="UP000196258"/>
    </source>
</evidence>
<dbReference type="GO" id="GO:1900376">
    <property type="term" value="P:regulation of secondary metabolite biosynthetic process"/>
    <property type="evidence" value="ECO:0007669"/>
    <property type="project" value="TreeGrafter"/>
</dbReference>
<keyword evidence="3 7" id="KW-0862">Zinc</keyword>
<keyword evidence="5" id="KW-0238">DNA-binding</keyword>
<dbReference type="GO" id="GO:0003700">
    <property type="term" value="F:DNA-binding transcription factor activity"/>
    <property type="evidence" value="ECO:0007669"/>
    <property type="project" value="InterPro"/>
</dbReference>